<evidence type="ECO:0000313" key="1">
    <source>
        <dbReference type="EMBL" id="RHW32954.1"/>
    </source>
</evidence>
<name>A0A417YJ42_9BACI</name>
<proteinExistence type="predicted"/>
<dbReference type="OrthoDB" id="2353056at2"/>
<comment type="caution">
    <text evidence="1">The sequence shown here is derived from an EMBL/GenBank/DDBJ whole genome shotgun (WGS) entry which is preliminary data.</text>
</comment>
<evidence type="ECO:0000313" key="2">
    <source>
        <dbReference type="Proteomes" id="UP000285456"/>
    </source>
</evidence>
<keyword evidence="2" id="KW-1185">Reference proteome</keyword>
<reference evidence="1 2" key="1">
    <citation type="journal article" date="2007" name="Int. J. Syst. Evol. Microbiol.">
        <title>Oceanobacillus profundus sp. nov., isolated from a deep-sea sediment core.</title>
        <authorList>
            <person name="Kim Y.G."/>
            <person name="Choi D.H."/>
            <person name="Hyun S."/>
            <person name="Cho B.C."/>
        </authorList>
    </citation>
    <scope>NUCLEOTIDE SEQUENCE [LARGE SCALE GENOMIC DNA]</scope>
    <source>
        <strain evidence="1 2">DSM 18246</strain>
    </source>
</reference>
<dbReference type="RefSeq" id="WP_095307303.1">
    <property type="nucleotide sequence ID" value="NZ_PHUT01000004.1"/>
</dbReference>
<dbReference type="Proteomes" id="UP000285456">
    <property type="component" value="Unassembled WGS sequence"/>
</dbReference>
<accession>A0A417YJ42</accession>
<gene>
    <name evidence="1" type="ORF">D1B32_07855</name>
</gene>
<protein>
    <submittedName>
        <fullName evidence="1">Cytosolic protein</fullName>
    </submittedName>
</protein>
<dbReference type="EMBL" id="QWEH01000004">
    <property type="protein sequence ID" value="RHW32954.1"/>
    <property type="molecule type" value="Genomic_DNA"/>
</dbReference>
<sequence>MSIGNTLKKYFSNHAETAEAHFDPALRTHYYKTTKEKALAILENYFGNHGTYEVNAISQEHGEISVNRTKGKKVFIVATVIMVRPFHTAIDFSVTTESIMPFDLGYSTKVIAQLYEKVNTELPLIDDKYRRA</sequence>
<dbReference type="AlphaFoldDB" id="A0A417YJ42"/>
<organism evidence="1 2">
    <name type="scientific">Oceanobacillus profundus</name>
    <dbReference type="NCBI Taxonomy" id="372463"/>
    <lineage>
        <taxon>Bacteria</taxon>
        <taxon>Bacillati</taxon>
        <taxon>Bacillota</taxon>
        <taxon>Bacilli</taxon>
        <taxon>Bacillales</taxon>
        <taxon>Bacillaceae</taxon>
        <taxon>Oceanobacillus</taxon>
    </lineage>
</organism>